<keyword evidence="3" id="KW-1185">Reference proteome</keyword>
<dbReference type="EMBL" id="JABFTP020000185">
    <property type="protein sequence ID" value="KAL3286209.1"/>
    <property type="molecule type" value="Genomic_DNA"/>
</dbReference>
<dbReference type="AlphaFoldDB" id="A0ABD2P5W7"/>
<dbReference type="Proteomes" id="UP001516400">
    <property type="component" value="Unassembled WGS sequence"/>
</dbReference>
<gene>
    <name evidence="2" type="ORF">HHI36_000720</name>
</gene>
<organism evidence="2 3">
    <name type="scientific">Cryptolaemus montrouzieri</name>
    <dbReference type="NCBI Taxonomy" id="559131"/>
    <lineage>
        <taxon>Eukaryota</taxon>
        <taxon>Metazoa</taxon>
        <taxon>Ecdysozoa</taxon>
        <taxon>Arthropoda</taxon>
        <taxon>Hexapoda</taxon>
        <taxon>Insecta</taxon>
        <taxon>Pterygota</taxon>
        <taxon>Neoptera</taxon>
        <taxon>Endopterygota</taxon>
        <taxon>Coleoptera</taxon>
        <taxon>Polyphaga</taxon>
        <taxon>Cucujiformia</taxon>
        <taxon>Coccinelloidea</taxon>
        <taxon>Coccinellidae</taxon>
        <taxon>Scymninae</taxon>
        <taxon>Scymnini</taxon>
        <taxon>Cryptolaemus</taxon>
    </lineage>
</organism>
<accession>A0ABD2P5W7</accession>
<evidence type="ECO:0000256" key="1">
    <source>
        <dbReference type="SAM" id="MobiDB-lite"/>
    </source>
</evidence>
<feature type="region of interest" description="Disordered" evidence="1">
    <location>
        <begin position="174"/>
        <end position="208"/>
    </location>
</feature>
<proteinExistence type="predicted"/>
<name>A0ABD2P5W7_9CUCU</name>
<protein>
    <recommendedName>
        <fullName evidence="4">DDE-1 domain-containing protein</fullName>
    </recommendedName>
</protein>
<feature type="compositionally biased region" description="Basic and acidic residues" evidence="1">
    <location>
        <begin position="183"/>
        <end position="202"/>
    </location>
</feature>
<sequence>MFVDGYSTHLTYQTSQLCSRLGIILIALYPNETRMVQPVDVSAFKHLKVNYDKAVQRLHSYYPRTVRKLCSHTFRIETLVGEEEIDLFHNFYLGNLPIHEVEMLFYFYNIFKNKRNNEETSNKIQEILSIEQGIDIEDIPRILVEGLKGEIDAGKEEDETAPYVATQCQDIQEEEMSTIDMNEDSKEKSFKYKSPYFEKEGESTSAGK</sequence>
<evidence type="ECO:0000313" key="2">
    <source>
        <dbReference type="EMBL" id="KAL3286209.1"/>
    </source>
</evidence>
<reference evidence="2 3" key="1">
    <citation type="journal article" date="2021" name="BMC Biol.">
        <title>Horizontally acquired antibacterial genes associated with adaptive radiation of ladybird beetles.</title>
        <authorList>
            <person name="Li H.S."/>
            <person name="Tang X.F."/>
            <person name="Huang Y.H."/>
            <person name="Xu Z.Y."/>
            <person name="Chen M.L."/>
            <person name="Du X.Y."/>
            <person name="Qiu B.Y."/>
            <person name="Chen P.T."/>
            <person name="Zhang W."/>
            <person name="Slipinski A."/>
            <person name="Escalona H.E."/>
            <person name="Waterhouse R.M."/>
            <person name="Zwick A."/>
            <person name="Pang H."/>
        </authorList>
    </citation>
    <scope>NUCLEOTIDE SEQUENCE [LARGE SCALE GENOMIC DNA]</scope>
    <source>
        <strain evidence="2">SYSU2018</strain>
    </source>
</reference>
<evidence type="ECO:0008006" key="4">
    <source>
        <dbReference type="Google" id="ProtNLM"/>
    </source>
</evidence>
<comment type="caution">
    <text evidence="2">The sequence shown here is derived from an EMBL/GenBank/DDBJ whole genome shotgun (WGS) entry which is preliminary data.</text>
</comment>
<evidence type="ECO:0000313" key="3">
    <source>
        <dbReference type="Proteomes" id="UP001516400"/>
    </source>
</evidence>